<dbReference type="GO" id="GO:0003729">
    <property type="term" value="F:mRNA binding"/>
    <property type="evidence" value="ECO:0000318"/>
    <property type="project" value="GO_Central"/>
</dbReference>
<evidence type="ECO:0000256" key="2">
    <source>
        <dbReference type="ARBA" id="ARBA00022737"/>
    </source>
</evidence>
<gene>
    <name evidence="5" type="primary">LOC110775727</name>
</gene>
<dbReference type="GO" id="GO:0031930">
    <property type="term" value="P:mitochondria-nucleus signaling pathway"/>
    <property type="evidence" value="ECO:0007669"/>
    <property type="project" value="TreeGrafter"/>
</dbReference>
<dbReference type="RefSeq" id="XP_021836025.1">
    <property type="nucleotide sequence ID" value="XM_021980333.2"/>
</dbReference>
<dbReference type="PANTHER" id="PTHR47936">
    <property type="entry name" value="PPR_LONG DOMAIN-CONTAINING PROTEIN"/>
    <property type="match status" value="1"/>
</dbReference>
<feature type="repeat" description="PPR" evidence="3">
    <location>
        <begin position="185"/>
        <end position="219"/>
    </location>
</feature>
<dbReference type="Pfam" id="PF01535">
    <property type="entry name" value="PPR"/>
    <property type="match status" value="1"/>
</dbReference>
<accession>A0A9R0JIT6</accession>
<reference evidence="4" key="1">
    <citation type="journal article" date="2021" name="Nat. Commun.">
        <title>Genomic analyses provide insights into spinach domestication and the genetic basis of agronomic traits.</title>
        <authorList>
            <person name="Cai X."/>
            <person name="Sun X."/>
            <person name="Xu C."/>
            <person name="Sun H."/>
            <person name="Wang X."/>
            <person name="Ge C."/>
            <person name="Zhang Z."/>
            <person name="Wang Q."/>
            <person name="Fei Z."/>
            <person name="Jiao C."/>
            <person name="Wang Q."/>
        </authorList>
    </citation>
    <scope>NUCLEOTIDE SEQUENCE [LARGE SCALE GENOMIC DNA]</scope>
    <source>
        <strain evidence="4">cv. Varoflay</strain>
    </source>
</reference>
<proteinExistence type="inferred from homology"/>
<organism evidence="4 5">
    <name type="scientific">Spinacia oleracea</name>
    <name type="common">Spinach</name>
    <dbReference type="NCBI Taxonomy" id="3562"/>
    <lineage>
        <taxon>Eukaryota</taxon>
        <taxon>Viridiplantae</taxon>
        <taxon>Streptophyta</taxon>
        <taxon>Embryophyta</taxon>
        <taxon>Tracheophyta</taxon>
        <taxon>Spermatophyta</taxon>
        <taxon>Magnoliopsida</taxon>
        <taxon>eudicotyledons</taxon>
        <taxon>Gunneridae</taxon>
        <taxon>Pentapetalae</taxon>
        <taxon>Caryophyllales</taxon>
        <taxon>Chenopodiaceae</taxon>
        <taxon>Chenopodioideae</taxon>
        <taxon>Anserineae</taxon>
        <taxon>Spinacia</taxon>
    </lineage>
</organism>
<dbReference type="Pfam" id="PF13812">
    <property type="entry name" value="PPR_3"/>
    <property type="match status" value="1"/>
</dbReference>
<dbReference type="OrthoDB" id="185373at2759"/>
<dbReference type="PROSITE" id="PS51375">
    <property type="entry name" value="PPR"/>
    <property type="match status" value="3"/>
</dbReference>
<dbReference type="NCBIfam" id="TIGR00756">
    <property type="entry name" value="PPR"/>
    <property type="match status" value="3"/>
</dbReference>
<dbReference type="Proteomes" id="UP000813463">
    <property type="component" value="Chromosome 6"/>
</dbReference>
<feature type="repeat" description="PPR" evidence="3">
    <location>
        <begin position="220"/>
        <end position="254"/>
    </location>
</feature>
<evidence type="ECO:0000256" key="1">
    <source>
        <dbReference type="ARBA" id="ARBA00007626"/>
    </source>
</evidence>
<evidence type="ECO:0000313" key="4">
    <source>
        <dbReference type="Proteomes" id="UP000813463"/>
    </source>
</evidence>
<comment type="similarity">
    <text evidence="1">Belongs to the PPR family. P subfamily.</text>
</comment>
<dbReference type="KEGG" id="soe:110775727"/>
<dbReference type="Pfam" id="PF13041">
    <property type="entry name" value="PPR_2"/>
    <property type="match status" value="1"/>
</dbReference>
<dbReference type="AlphaFoldDB" id="A0A9R0JIT6"/>
<evidence type="ECO:0000256" key="3">
    <source>
        <dbReference type="PROSITE-ProRule" id="PRU00708"/>
    </source>
</evidence>
<protein>
    <submittedName>
        <fullName evidence="5">Pentatricopeptide repeat-containing protein At1g55890, mitochondrial</fullName>
    </submittedName>
</protein>
<evidence type="ECO:0000313" key="5">
    <source>
        <dbReference type="RefSeq" id="XP_021836025.1"/>
    </source>
</evidence>
<feature type="repeat" description="PPR" evidence="3">
    <location>
        <begin position="290"/>
        <end position="324"/>
    </location>
</feature>
<reference evidence="5" key="2">
    <citation type="submission" date="2025-08" db="UniProtKB">
        <authorList>
            <consortium name="RefSeq"/>
        </authorList>
    </citation>
    <scope>IDENTIFICATION</scope>
    <source>
        <tissue evidence="5">Leaf</tissue>
    </source>
</reference>
<keyword evidence="4" id="KW-1185">Reference proteome</keyword>
<dbReference type="PANTHER" id="PTHR47936:SF5">
    <property type="entry name" value="PENTACOTRIPEPTIDE-REPEAT REGION OF PRORP DOMAIN-CONTAINING PROTEIN"/>
    <property type="match status" value="1"/>
</dbReference>
<dbReference type="InterPro" id="IPR002885">
    <property type="entry name" value="PPR_rpt"/>
</dbReference>
<dbReference type="GO" id="GO:0009507">
    <property type="term" value="C:chloroplast"/>
    <property type="evidence" value="ECO:0007669"/>
    <property type="project" value="TreeGrafter"/>
</dbReference>
<dbReference type="Gene3D" id="1.25.40.10">
    <property type="entry name" value="Tetratricopeptide repeat domain"/>
    <property type="match status" value="2"/>
</dbReference>
<dbReference type="GO" id="GO:0010019">
    <property type="term" value="P:chloroplast-nucleus signaling pathway"/>
    <property type="evidence" value="ECO:0007669"/>
    <property type="project" value="TreeGrafter"/>
</dbReference>
<keyword evidence="2" id="KW-0677">Repeat</keyword>
<name>A0A9R0JIT6_SPIOL</name>
<dbReference type="InterPro" id="IPR011990">
    <property type="entry name" value="TPR-like_helical_dom_sf"/>
</dbReference>
<dbReference type="GeneID" id="110775727"/>
<sequence>MSNSCARLSSLFSRNATNTIKSKLPQIQTPKSIKEKPLITLVKNRAVSNGVSVKDLMDERDSQKLVEKFNSLSQQKDFRSKYKIYDYTIRRLALANQSTLIKEVLESQKKYINGEGFASRIIFLYGKAGLFDHAQKLFDELPERGCEQGARSFNALLGAASYLEDFDKVHKLFRELPLKLSIKPITGSYNIAANALCKLGLIDKAAALLDEMEDNGVKPCVISFNTLLRAFYDKGEFDEGDKIWERMIKSGVAPSILSYDFKLQRLVNDGKISKAMDMVMELKSKGLNPHVGTYNAFIVGACKKGDLDGVRRWYNELLSHGCAPNKVTFNSIVPFLCDKGDYGLVYQVCRRMFKRQCSVDQCLLQKVVDALAKKSMMEEAKILVALGKANSYFPYDLELPTGFTRYLTYLR</sequence>